<keyword evidence="10 18" id="KW-0547">Nucleotide-binding</keyword>
<evidence type="ECO:0000256" key="17">
    <source>
        <dbReference type="ARBA" id="ARBA00048679"/>
    </source>
</evidence>
<name>A0AAW1WI47_RUBAR</name>
<dbReference type="Pfam" id="PF13855">
    <property type="entry name" value="LRR_8"/>
    <property type="match status" value="1"/>
</dbReference>
<comment type="caution">
    <text evidence="22">The sequence shown here is derived from an EMBL/GenBank/DDBJ whole genome shotgun (WGS) entry which is preliminary data.</text>
</comment>
<dbReference type="InterPro" id="IPR001611">
    <property type="entry name" value="Leu-rich_rpt"/>
</dbReference>
<dbReference type="Proteomes" id="UP001457282">
    <property type="component" value="Unassembled WGS sequence"/>
</dbReference>
<protein>
    <recommendedName>
        <fullName evidence="2">non-specific serine/threonine protein kinase</fullName>
        <ecNumber evidence="2">2.7.11.1</ecNumber>
    </recommendedName>
</protein>
<dbReference type="InterPro" id="IPR017441">
    <property type="entry name" value="Protein_kinase_ATP_BS"/>
</dbReference>
<evidence type="ECO:0000256" key="11">
    <source>
        <dbReference type="ARBA" id="ARBA00022777"/>
    </source>
</evidence>
<dbReference type="PROSITE" id="PS00107">
    <property type="entry name" value="PROTEIN_KINASE_ATP"/>
    <property type="match status" value="1"/>
</dbReference>
<keyword evidence="23" id="KW-1185">Reference proteome</keyword>
<dbReference type="GO" id="GO:0016020">
    <property type="term" value="C:membrane"/>
    <property type="evidence" value="ECO:0007669"/>
    <property type="project" value="UniProtKB-SubCell"/>
</dbReference>
<dbReference type="InterPro" id="IPR008271">
    <property type="entry name" value="Ser/Thr_kinase_AS"/>
</dbReference>
<dbReference type="InterPro" id="IPR000719">
    <property type="entry name" value="Prot_kinase_dom"/>
</dbReference>
<dbReference type="PROSITE" id="PS00108">
    <property type="entry name" value="PROTEIN_KINASE_ST"/>
    <property type="match status" value="1"/>
</dbReference>
<dbReference type="Gene3D" id="3.80.10.10">
    <property type="entry name" value="Ribonuclease Inhibitor"/>
    <property type="match status" value="1"/>
</dbReference>
<evidence type="ECO:0000256" key="13">
    <source>
        <dbReference type="ARBA" id="ARBA00022989"/>
    </source>
</evidence>
<evidence type="ECO:0000256" key="2">
    <source>
        <dbReference type="ARBA" id="ARBA00012513"/>
    </source>
</evidence>
<feature type="signal peptide" evidence="20">
    <location>
        <begin position="1"/>
        <end position="26"/>
    </location>
</feature>
<dbReference type="Gene3D" id="2.60.120.430">
    <property type="entry name" value="Galactose-binding lectin"/>
    <property type="match status" value="1"/>
</dbReference>
<keyword evidence="6" id="KW-0808">Transferase</keyword>
<evidence type="ECO:0000256" key="1">
    <source>
        <dbReference type="ARBA" id="ARBA00004167"/>
    </source>
</evidence>
<keyword evidence="3" id="KW-0723">Serine/threonine-protein kinase</keyword>
<dbReference type="InterPro" id="IPR032675">
    <property type="entry name" value="LRR_dom_sf"/>
</dbReference>
<sequence length="884" mass="98149">MELMFKHLLYALMLCGFALVCDLVHAQDDQSGFISLDCGLPRDSVYSDPTTSINYISDAPFIDTGVSKSIEAQYIDTSGQVYAYVRSFPQGNRNCYRINITSGTEYLIRATFSYGNYDGLNKSPEFDLYLGPNFWNSVTLDSASDIRFEELIHTPTLNYIQVCLVNTGSGTPFISLLELRPLKNAPYGTNSSSLSLLYRRDVVSTNNQSSYSNIIDDVFDRLWDPYNDDVWTQLSTSRTIEANDYQVPTTVMSTASTPKNANASMNFSWEPLDKTSQYYVYMHFAELQQLKANQYRSFNITLNGELFYGPFVPEYLSTSTVYNPSALLPAENYSLSFLKTENSTLPPIINAIEIYTLKNFSQLETDEDDVVAIMNIKSTYGVEKNWEGDPCSPQEYIWEGLNCSSNGFDPRPRITSLNLSSSGLTGEITSYISNLVKLESLDLSNNSLTGSVPDFLSELPNLKVINLEKNKLNGSVPAELVERSRSGSLTLRVEENGNLCAAISCQGKKNNVPIPVIASVGGVLLLLLAAVAIYMGVKRGRKPNVVTTDAANNNQSDSFESKKRQFTYSEVLKITNNFQRILGKGGFGTVYHGYIDHTEVAVKMLSPSSAQGYREFQTEVKLLVRVHHRNLTSLFGYCNEGNNMALIYEYMPNGNLESHLLSDNCNAIVLSWKGRLQIATDASQGLEYLHNGCRPPIVHRDVKTTNILLAENFQAKLADIGLSRAFPTDEGTHMSTAVVGTPGYLDPEYHIKGRMNEKSDVYSFGVALLQIITSRPVISRAAPNNTHISQWVGFMLGIGDVKSIVDPRLRGDFEVNSARKVVELAMDCISATSTERPNMSEVVTRLKECLAAEVARKNESRVVGTTDSILYSVNVTTELNPSAR</sequence>
<evidence type="ECO:0000256" key="6">
    <source>
        <dbReference type="ARBA" id="ARBA00022679"/>
    </source>
</evidence>
<comment type="catalytic activity">
    <reaction evidence="16">
        <text>L-threonyl-[protein] + ATP = O-phospho-L-threonyl-[protein] + ADP + H(+)</text>
        <dbReference type="Rhea" id="RHEA:46608"/>
        <dbReference type="Rhea" id="RHEA-COMP:11060"/>
        <dbReference type="Rhea" id="RHEA-COMP:11605"/>
        <dbReference type="ChEBI" id="CHEBI:15378"/>
        <dbReference type="ChEBI" id="CHEBI:30013"/>
        <dbReference type="ChEBI" id="CHEBI:30616"/>
        <dbReference type="ChEBI" id="CHEBI:61977"/>
        <dbReference type="ChEBI" id="CHEBI:456216"/>
        <dbReference type="EC" id="2.7.11.1"/>
    </reaction>
</comment>
<reference evidence="22 23" key="1">
    <citation type="journal article" date="2023" name="G3 (Bethesda)">
        <title>A chromosome-length genome assembly and annotation of blackberry (Rubus argutus, cv. 'Hillquist').</title>
        <authorList>
            <person name="Bruna T."/>
            <person name="Aryal R."/>
            <person name="Dudchenko O."/>
            <person name="Sargent D.J."/>
            <person name="Mead D."/>
            <person name="Buti M."/>
            <person name="Cavallini A."/>
            <person name="Hytonen T."/>
            <person name="Andres J."/>
            <person name="Pham M."/>
            <person name="Weisz D."/>
            <person name="Mascagni F."/>
            <person name="Usai G."/>
            <person name="Natali L."/>
            <person name="Bassil N."/>
            <person name="Fernandez G.E."/>
            <person name="Lomsadze A."/>
            <person name="Armour M."/>
            <person name="Olukolu B."/>
            <person name="Poorten T."/>
            <person name="Britton C."/>
            <person name="Davik J."/>
            <person name="Ashrafi H."/>
            <person name="Aiden E.L."/>
            <person name="Borodovsky M."/>
            <person name="Worthington M."/>
        </authorList>
    </citation>
    <scope>NUCLEOTIDE SEQUENCE [LARGE SCALE GENOMIC DNA]</scope>
    <source>
        <strain evidence="22">PI 553951</strain>
    </source>
</reference>
<dbReference type="PRINTS" id="PR00019">
    <property type="entry name" value="LEURICHRPT"/>
</dbReference>
<feature type="chain" id="PRO_5043946126" description="non-specific serine/threonine protein kinase" evidence="20">
    <location>
        <begin position="27"/>
        <end position="884"/>
    </location>
</feature>
<dbReference type="SMART" id="SM00220">
    <property type="entry name" value="S_TKc"/>
    <property type="match status" value="1"/>
</dbReference>
<dbReference type="CDD" id="cd14066">
    <property type="entry name" value="STKc_IRAK"/>
    <property type="match status" value="1"/>
</dbReference>
<dbReference type="Gene3D" id="1.10.510.10">
    <property type="entry name" value="Transferase(Phosphotransferase) domain 1"/>
    <property type="match status" value="1"/>
</dbReference>
<evidence type="ECO:0000256" key="12">
    <source>
        <dbReference type="ARBA" id="ARBA00022840"/>
    </source>
</evidence>
<dbReference type="FunFam" id="3.30.200.20:FF:000394">
    <property type="entry name" value="Leucine-rich repeat receptor-like protein kinase"/>
    <property type="match status" value="1"/>
</dbReference>
<dbReference type="Gene3D" id="3.30.200.20">
    <property type="entry name" value="Phosphorylase Kinase, domain 1"/>
    <property type="match status" value="1"/>
</dbReference>
<evidence type="ECO:0000256" key="16">
    <source>
        <dbReference type="ARBA" id="ARBA00047899"/>
    </source>
</evidence>
<evidence type="ECO:0000256" key="14">
    <source>
        <dbReference type="ARBA" id="ARBA00023136"/>
    </source>
</evidence>
<evidence type="ECO:0000256" key="7">
    <source>
        <dbReference type="ARBA" id="ARBA00022692"/>
    </source>
</evidence>
<evidence type="ECO:0000256" key="18">
    <source>
        <dbReference type="PROSITE-ProRule" id="PRU10141"/>
    </source>
</evidence>
<keyword evidence="15" id="KW-0675">Receptor</keyword>
<keyword evidence="13 19" id="KW-1133">Transmembrane helix</keyword>
<keyword evidence="12 18" id="KW-0067">ATP-binding</keyword>
<keyword evidence="14 19" id="KW-0472">Membrane</keyword>
<dbReference type="PROSITE" id="PS51450">
    <property type="entry name" value="LRR"/>
    <property type="match status" value="1"/>
</dbReference>
<dbReference type="InterPro" id="IPR011009">
    <property type="entry name" value="Kinase-like_dom_sf"/>
</dbReference>
<evidence type="ECO:0000256" key="15">
    <source>
        <dbReference type="ARBA" id="ARBA00023170"/>
    </source>
</evidence>
<organism evidence="22 23">
    <name type="scientific">Rubus argutus</name>
    <name type="common">Southern blackberry</name>
    <dbReference type="NCBI Taxonomy" id="59490"/>
    <lineage>
        <taxon>Eukaryota</taxon>
        <taxon>Viridiplantae</taxon>
        <taxon>Streptophyta</taxon>
        <taxon>Embryophyta</taxon>
        <taxon>Tracheophyta</taxon>
        <taxon>Spermatophyta</taxon>
        <taxon>Magnoliopsida</taxon>
        <taxon>eudicotyledons</taxon>
        <taxon>Gunneridae</taxon>
        <taxon>Pentapetalae</taxon>
        <taxon>rosids</taxon>
        <taxon>fabids</taxon>
        <taxon>Rosales</taxon>
        <taxon>Rosaceae</taxon>
        <taxon>Rosoideae</taxon>
        <taxon>Rosoideae incertae sedis</taxon>
        <taxon>Rubus</taxon>
    </lineage>
</organism>
<evidence type="ECO:0000313" key="22">
    <source>
        <dbReference type="EMBL" id="KAK9923516.1"/>
    </source>
</evidence>
<dbReference type="AlphaFoldDB" id="A0AAW1WI47"/>
<evidence type="ECO:0000256" key="20">
    <source>
        <dbReference type="SAM" id="SignalP"/>
    </source>
</evidence>
<evidence type="ECO:0000256" key="19">
    <source>
        <dbReference type="SAM" id="Phobius"/>
    </source>
</evidence>
<evidence type="ECO:0000313" key="23">
    <source>
        <dbReference type="Proteomes" id="UP001457282"/>
    </source>
</evidence>
<evidence type="ECO:0000256" key="5">
    <source>
        <dbReference type="ARBA" id="ARBA00022614"/>
    </source>
</evidence>
<dbReference type="GO" id="GO:0004674">
    <property type="term" value="F:protein serine/threonine kinase activity"/>
    <property type="evidence" value="ECO:0007669"/>
    <property type="project" value="UniProtKB-KW"/>
</dbReference>
<evidence type="ECO:0000256" key="3">
    <source>
        <dbReference type="ARBA" id="ARBA00022527"/>
    </source>
</evidence>
<dbReference type="SUPFAM" id="SSF52058">
    <property type="entry name" value="L domain-like"/>
    <property type="match status" value="1"/>
</dbReference>
<feature type="transmembrane region" description="Helical" evidence="19">
    <location>
        <begin position="514"/>
        <end position="537"/>
    </location>
</feature>
<keyword evidence="4" id="KW-0597">Phosphoprotein</keyword>
<evidence type="ECO:0000256" key="8">
    <source>
        <dbReference type="ARBA" id="ARBA00022729"/>
    </source>
</evidence>
<gene>
    <name evidence="22" type="ORF">M0R45_031932</name>
</gene>
<comment type="subcellular location">
    <subcellularLocation>
        <location evidence="1">Membrane</location>
        <topology evidence="1">Single-pass membrane protein</topology>
    </subcellularLocation>
</comment>
<comment type="catalytic activity">
    <reaction evidence="17">
        <text>L-seryl-[protein] + ATP = O-phospho-L-seryl-[protein] + ADP + H(+)</text>
        <dbReference type="Rhea" id="RHEA:17989"/>
        <dbReference type="Rhea" id="RHEA-COMP:9863"/>
        <dbReference type="Rhea" id="RHEA-COMP:11604"/>
        <dbReference type="ChEBI" id="CHEBI:15378"/>
        <dbReference type="ChEBI" id="CHEBI:29999"/>
        <dbReference type="ChEBI" id="CHEBI:30616"/>
        <dbReference type="ChEBI" id="CHEBI:83421"/>
        <dbReference type="ChEBI" id="CHEBI:456216"/>
        <dbReference type="EC" id="2.7.11.1"/>
    </reaction>
</comment>
<dbReference type="Pfam" id="PF12819">
    <property type="entry name" value="Malectin_like"/>
    <property type="match status" value="1"/>
</dbReference>
<dbReference type="EC" id="2.7.11.1" evidence="2"/>
<dbReference type="GO" id="GO:0005524">
    <property type="term" value="F:ATP binding"/>
    <property type="evidence" value="ECO:0007669"/>
    <property type="project" value="UniProtKB-UniRule"/>
</dbReference>
<feature type="binding site" evidence="18">
    <location>
        <position position="603"/>
    </location>
    <ligand>
        <name>ATP</name>
        <dbReference type="ChEBI" id="CHEBI:30616"/>
    </ligand>
</feature>
<dbReference type="EMBL" id="JBEDUW010000006">
    <property type="protein sequence ID" value="KAK9923516.1"/>
    <property type="molecule type" value="Genomic_DNA"/>
</dbReference>
<dbReference type="InterPro" id="IPR001245">
    <property type="entry name" value="Ser-Thr/Tyr_kinase_cat_dom"/>
</dbReference>
<dbReference type="PANTHER" id="PTHR45631">
    <property type="entry name" value="OS07G0107800 PROTEIN-RELATED"/>
    <property type="match status" value="1"/>
</dbReference>
<keyword evidence="9" id="KW-0677">Repeat</keyword>
<dbReference type="FunFam" id="1.10.510.10:FF:000146">
    <property type="entry name" value="LRR receptor-like serine/threonine-protein kinase IOS1"/>
    <property type="match status" value="1"/>
</dbReference>
<accession>A0AAW1WI47</accession>
<keyword evidence="8 20" id="KW-0732">Signal</keyword>
<dbReference type="SUPFAM" id="SSF56112">
    <property type="entry name" value="Protein kinase-like (PK-like)"/>
    <property type="match status" value="1"/>
</dbReference>
<dbReference type="PROSITE" id="PS50011">
    <property type="entry name" value="PROTEIN_KINASE_DOM"/>
    <property type="match status" value="1"/>
</dbReference>
<keyword evidence="11" id="KW-0418">Kinase</keyword>
<evidence type="ECO:0000256" key="9">
    <source>
        <dbReference type="ARBA" id="ARBA00022737"/>
    </source>
</evidence>
<evidence type="ECO:0000256" key="10">
    <source>
        <dbReference type="ARBA" id="ARBA00022741"/>
    </source>
</evidence>
<evidence type="ECO:0000256" key="4">
    <source>
        <dbReference type="ARBA" id="ARBA00022553"/>
    </source>
</evidence>
<dbReference type="InterPro" id="IPR024788">
    <property type="entry name" value="Malectin-like_Carb-bd_dom"/>
</dbReference>
<dbReference type="Pfam" id="PF07714">
    <property type="entry name" value="PK_Tyr_Ser-Thr"/>
    <property type="match status" value="1"/>
</dbReference>
<dbReference type="PANTHER" id="PTHR45631:SF202">
    <property type="entry name" value="SENESCENCE-INDUCED RECEPTOR-LIKE SERINE_THREONINE-PROTEIN KINASE"/>
    <property type="match status" value="1"/>
</dbReference>
<feature type="domain" description="Protein kinase" evidence="21">
    <location>
        <begin position="576"/>
        <end position="850"/>
    </location>
</feature>
<dbReference type="FunFam" id="3.80.10.10:FF:000129">
    <property type="entry name" value="Leucine-rich repeat receptor-like kinase"/>
    <property type="match status" value="1"/>
</dbReference>
<proteinExistence type="predicted"/>
<keyword evidence="7 19" id="KW-0812">Transmembrane</keyword>
<keyword evidence="5" id="KW-0433">Leucine-rich repeat</keyword>
<evidence type="ECO:0000259" key="21">
    <source>
        <dbReference type="PROSITE" id="PS50011"/>
    </source>
</evidence>